<evidence type="ECO:0000259" key="10">
    <source>
        <dbReference type="PROSITE" id="PS50867"/>
    </source>
</evidence>
<comment type="subcellular location">
    <subcellularLocation>
        <location evidence="1">Chromosome</location>
    </subcellularLocation>
</comment>
<evidence type="ECO:0000256" key="3">
    <source>
        <dbReference type="ARBA" id="ARBA00022603"/>
    </source>
</evidence>
<dbReference type="VEuPathDB" id="FungiDB:A1Q1_02905"/>
<evidence type="ECO:0008006" key="13">
    <source>
        <dbReference type="Google" id="ProtNLM"/>
    </source>
</evidence>
<dbReference type="Pfam" id="PF05033">
    <property type="entry name" value="Pre-SET"/>
    <property type="match status" value="1"/>
</dbReference>
<dbReference type="GO" id="GO:0005634">
    <property type="term" value="C:nucleus"/>
    <property type="evidence" value="ECO:0007669"/>
    <property type="project" value="InterPro"/>
</dbReference>
<evidence type="ECO:0000259" key="9">
    <source>
        <dbReference type="PROSITE" id="PS50280"/>
    </source>
</evidence>
<reference evidence="11 12" key="1">
    <citation type="journal article" date="2012" name="Eukaryot. Cell">
        <title>Draft genome sequence of CBS 2479, the standard type strain of Trichosporon asahii.</title>
        <authorList>
            <person name="Yang R.Y."/>
            <person name="Li H.T."/>
            <person name="Zhu H."/>
            <person name="Zhou G.P."/>
            <person name="Wang M."/>
            <person name="Wang L."/>
        </authorList>
    </citation>
    <scope>NUCLEOTIDE SEQUENCE [LARGE SCALE GENOMIC DNA]</scope>
    <source>
        <strain evidence="12">ATCC 90039 / CBS 2479 / JCM 2466 / KCTC 7840 / NCYC 2677 / UAMH 7654</strain>
    </source>
</reference>
<accession>J4UBA4</accession>
<dbReference type="PROSITE" id="PS50867">
    <property type="entry name" value="PRE_SET"/>
    <property type="match status" value="1"/>
</dbReference>
<organism evidence="11 12">
    <name type="scientific">Trichosporon asahii var. asahii (strain ATCC 90039 / CBS 2479 / JCM 2466 / KCTC 7840 / NBRC 103889/ NCYC 2677 / UAMH 7654)</name>
    <name type="common">Yeast</name>
    <dbReference type="NCBI Taxonomy" id="1186058"/>
    <lineage>
        <taxon>Eukaryota</taxon>
        <taxon>Fungi</taxon>
        <taxon>Dikarya</taxon>
        <taxon>Basidiomycota</taxon>
        <taxon>Agaricomycotina</taxon>
        <taxon>Tremellomycetes</taxon>
        <taxon>Trichosporonales</taxon>
        <taxon>Trichosporonaceae</taxon>
        <taxon>Trichosporon</taxon>
    </lineage>
</organism>
<dbReference type="GO" id="GO:0005694">
    <property type="term" value="C:chromosome"/>
    <property type="evidence" value="ECO:0007669"/>
    <property type="project" value="UniProtKB-SubCell"/>
</dbReference>
<dbReference type="Pfam" id="PF00856">
    <property type="entry name" value="SET"/>
    <property type="match status" value="1"/>
</dbReference>
<evidence type="ECO:0000256" key="6">
    <source>
        <dbReference type="ARBA" id="ARBA00022723"/>
    </source>
</evidence>
<evidence type="ECO:0000313" key="12">
    <source>
        <dbReference type="Proteomes" id="UP000002748"/>
    </source>
</evidence>
<dbReference type="PROSITE" id="PS50280">
    <property type="entry name" value="SET"/>
    <property type="match status" value="1"/>
</dbReference>
<dbReference type="InterPro" id="IPR001214">
    <property type="entry name" value="SET_dom"/>
</dbReference>
<dbReference type="EMBL" id="ALBS01000212">
    <property type="protein sequence ID" value="EJT48095.1"/>
    <property type="molecule type" value="Genomic_DNA"/>
</dbReference>
<keyword evidence="2" id="KW-0158">Chromosome</keyword>
<feature type="domain" description="SET" evidence="9">
    <location>
        <begin position="713"/>
        <end position="882"/>
    </location>
</feature>
<evidence type="ECO:0000256" key="1">
    <source>
        <dbReference type="ARBA" id="ARBA00004286"/>
    </source>
</evidence>
<feature type="domain" description="Pre-SET" evidence="10">
    <location>
        <begin position="640"/>
        <end position="710"/>
    </location>
</feature>
<dbReference type="GeneID" id="25986418"/>
<dbReference type="SUPFAM" id="SSF82199">
    <property type="entry name" value="SET domain"/>
    <property type="match status" value="1"/>
</dbReference>
<dbReference type="InterPro" id="IPR007728">
    <property type="entry name" value="Pre-SET_dom"/>
</dbReference>
<feature type="compositionally biased region" description="Polar residues" evidence="8">
    <location>
        <begin position="67"/>
        <end position="88"/>
    </location>
</feature>
<feature type="compositionally biased region" description="Basic and acidic residues" evidence="8">
    <location>
        <begin position="180"/>
        <end position="192"/>
    </location>
</feature>
<keyword evidence="3" id="KW-0489">Methyltransferase</keyword>
<feature type="compositionally biased region" description="Basic and acidic residues" evidence="8">
    <location>
        <begin position="146"/>
        <end position="163"/>
    </location>
</feature>
<dbReference type="KEGG" id="tasa:A1Q1_02905"/>
<dbReference type="OrthoDB" id="308383at2759"/>
<dbReference type="InterPro" id="IPR050973">
    <property type="entry name" value="H3K9_Histone-Lys_N-MTase"/>
</dbReference>
<dbReference type="PANTHER" id="PTHR46223">
    <property type="entry name" value="HISTONE-LYSINE N-METHYLTRANSFERASE SUV39H"/>
    <property type="match status" value="1"/>
</dbReference>
<feature type="region of interest" description="Disordered" evidence="8">
    <location>
        <begin position="13"/>
        <end position="500"/>
    </location>
</feature>
<evidence type="ECO:0000256" key="8">
    <source>
        <dbReference type="SAM" id="MobiDB-lite"/>
    </source>
</evidence>
<feature type="compositionally biased region" description="Acidic residues" evidence="8">
    <location>
        <begin position="18"/>
        <end position="32"/>
    </location>
</feature>
<comment type="caution">
    <text evidence="11">The sequence shown here is derived from an EMBL/GenBank/DDBJ whole genome shotgun (WGS) entry which is preliminary data.</text>
</comment>
<keyword evidence="6" id="KW-0479">Metal-binding</keyword>
<evidence type="ECO:0000256" key="4">
    <source>
        <dbReference type="ARBA" id="ARBA00022679"/>
    </source>
</evidence>
<dbReference type="AlphaFoldDB" id="J4UBA4"/>
<keyword evidence="7" id="KW-0862">Zinc</keyword>
<name>J4UBA4_TRIAS</name>
<dbReference type="GO" id="GO:0042054">
    <property type="term" value="F:histone methyltransferase activity"/>
    <property type="evidence" value="ECO:0007669"/>
    <property type="project" value="InterPro"/>
</dbReference>
<dbReference type="GO" id="GO:0032259">
    <property type="term" value="P:methylation"/>
    <property type="evidence" value="ECO:0007669"/>
    <property type="project" value="UniProtKB-KW"/>
</dbReference>
<dbReference type="SMART" id="SM00468">
    <property type="entry name" value="PreSET"/>
    <property type="match status" value="1"/>
</dbReference>
<feature type="compositionally biased region" description="Low complexity" evidence="8">
    <location>
        <begin position="384"/>
        <end position="397"/>
    </location>
</feature>
<evidence type="ECO:0000313" key="11">
    <source>
        <dbReference type="EMBL" id="EJT48095.1"/>
    </source>
</evidence>
<dbReference type="SMART" id="SM00317">
    <property type="entry name" value="SET"/>
    <property type="match status" value="1"/>
</dbReference>
<dbReference type="HOGENOM" id="CLU_321639_0_0_1"/>
<sequence>MRGLGAVFGLLSKLTSGNEDDPICLSSSDDEAPPPPRSTQQRRQSAPSSKGKGKQKATDDGYASDASHASTNSDISLTDILNSSQNAHTKSKSKSGTPKTDSDDDLPSHATPTAGPSSARKPSASQTPSQKPRTPFTQPTAKAKHPGSDSKQRKLSDMFKDTHGAGSWSNPTPLIPAKPKPKDKEPEKEKAKAPPGPPPGSWGNPEPLITSTPSKAKPAPVEPTPPPKAAPPPVAPGSWGNPEPLIPNPPSQRKRGKEDSVPSDAEPTPSKPPPKKPRTNVTKTTARKSVGGRKMMAALAAQRSTSAASSPQPSSSRDSPASPAPPAVPSPARAGPSWNTQPDPAPTRARESPIASASVQAPPAVEEDYEAPLPSLVPFASQRAAADSPTADATPSAGADPLSSTLPPAAQTLASQERHRTPPPAQLDAEMDEDESEESAEKADEDASGFQLPALRPHKGNLSSTSEDGDVIRTPEDDGEESEDDTVTRPVIEVPPGDTEDYITNVINNPGRSIDVILGPDPPKEPSVVVPFGGQAVPVSGVARRLEQPPEGLRGKARREVSDEIIEYNIVMRNLTSNPELQCEVFSGYIGQATAHDEPFAPEIRVVNKVDNPGKPPAFEFVYSNEMLYHEGVPDPELGTGCDCEGPCDPNSKTCSCVKRQELYFYGLSGLSGFAYDENERVKNTGCAIWECSETCGCPPECLNRVISRGRKVPVELFKTAYKGWGVRAKTDIPRGQFIGVYAGEMIPDAEAESRGIQYEKLGRTYLFDLDGWHMSNPPEGLEFVDPRLYKTARETRRRAKRAERERTDVKPADGLLSGTYSAYSVDAFHTGNFTRFINHSCDPNLSTTQAYFKDFHPERPCLVIIARRNIRQGEELCISYKGEPEDEPDSWAVPLNPTSHKQSKTSAKAHFSPKKVSAKDDHCRCGAYNCDGKMFG</sequence>
<dbReference type="InterPro" id="IPR046341">
    <property type="entry name" value="SET_dom_sf"/>
</dbReference>
<evidence type="ECO:0000256" key="2">
    <source>
        <dbReference type="ARBA" id="ARBA00022454"/>
    </source>
</evidence>
<dbReference type="Gene3D" id="2.170.270.10">
    <property type="entry name" value="SET domain"/>
    <property type="match status" value="1"/>
</dbReference>
<feature type="compositionally biased region" description="Pro residues" evidence="8">
    <location>
        <begin position="220"/>
        <end position="235"/>
    </location>
</feature>
<keyword evidence="4" id="KW-0808">Transferase</keyword>
<dbReference type="RefSeq" id="XP_014179609.1">
    <property type="nucleotide sequence ID" value="XM_014324134.1"/>
</dbReference>
<dbReference type="Proteomes" id="UP000002748">
    <property type="component" value="Unassembled WGS sequence"/>
</dbReference>
<feature type="compositionally biased region" description="Low complexity" evidence="8">
    <location>
        <begin position="297"/>
        <end position="321"/>
    </location>
</feature>
<evidence type="ECO:0000256" key="5">
    <source>
        <dbReference type="ARBA" id="ARBA00022691"/>
    </source>
</evidence>
<evidence type="ECO:0000256" key="7">
    <source>
        <dbReference type="ARBA" id="ARBA00022833"/>
    </source>
</evidence>
<feature type="compositionally biased region" description="Polar residues" evidence="8">
    <location>
        <begin position="123"/>
        <end position="140"/>
    </location>
</feature>
<protein>
    <recommendedName>
        <fullName evidence="13">Histone-lysine N-methyltransferase</fullName>
    </recommendedName>
</protein>
<proteinExistence type="predicted"/>
<gene>
    <name evidence="11" type="ORF">A1Q1_02905</name>
</gene>
<feature type="compositionally biased region" description="Low complexity" evidence="8">
    <location>
        <begin position="38"/>
        <end position="49"/>
    </location>
</feature>
<dbReference type="PANTHER" id="PTHR46223:SF3">
    <property type="entry name" value="HISTONE-LYSINE N-METHYLTRANSFERASE SET-23"/>
    <property type="match status" value="1"/>
</dbReference>
<dbReference type="GO" id="GO:0008270">
    <property type="term" value="F:zinc ion binding"/>
    <property type="evidence" value="ECO:0007669"/>
    <property type="project" value="InterPro"/>
</dbReference>
<keyword evidence="5" id="KW-0949">S-adenosyl-L-methionine</keyword>
<feature type="compositionally biased region" description="Acidic residues" evidence="8">
    <location>
        <begin position="429"/>
        <end position="447"/>
    </location>
</feature>